<dbReference type="InterPro" id="IPR005114">
    <property type="entry name" value="Helicase_assoc"/>
</dbReference>
<feature type="region of interest" description="Disordered" evidence="1">
    <location>
        <begin position="64"/>
        <end position="118"/>
    </location>
</feature>
<keyword evidence="4" id="KW-1185">Reference proteome</keyword>
<evidence type="ECO:0000256" key="1">
    <source>
        <dbReference type="SAM" id="MobiDB-lite"/>
    </source>
</evidence>
<evidence type="ECO:0000313" key="4">
    <source>
        <dbReference type="Proteomes" id="UP001530400"/>
    </source>
</evidence>
<feature type="compositionally biased region" description="Low complexity" evidence="1">
    <location>
        <begin position="280"/>
        <end position="291"/>
    </location>
</feature>
<protein>
    <recommendedName>
        <fullName evidence="2">Helicase-associated domain-containing protein</fullName>
    </recommendedName>
</protein>
<dbReference type="AlphaFoldDB" id="A0ABD3MXJ8"/>
<feature type="region of interest" description="Disordered" evidence="1">
    <location>
        <begin position="148"/>
        <end position="237"/>
    </location>
</feature>
<dbReference type="Gene3D" id="6.10.140.530">
    <property type="match status" value="2"/>
</dbReference>
<dbReference type="PANTHER" id="PTHR33418">
    <property type="entry name" value="HELICASE-ASSOCIATED"/>
    <property type="match status" value="1"/>
</dbReference>
<feature type="compositionally biased region" description="Basic and acidic residues" evidence="1">
    <location>
        <begin position="109"/>
        <end position="118"/>
    </location>
</feature>
<accession>A0ABD3MXJ8</accession>
<feature type="compositionally biased region" description="Polar residues" evidence="1">
    <location>
        <begin position="215"/>
        <end position="227"/>
    </location>
</feature>
<proteinExistence type="predicted"/>
<evidence type="ECO:0000313" key="3">
    <source>
        <dbReference type="EMBL" id="KAL3768610.1"/>
    </source>
</evidence>
<sequence length="412" mass="46949">MSRQSSPHDNHLQAPSYQDAHYSYPTMYPNEHFSPETNTLMRGIPPYEPSAHYAPYSYPPYGYHQPDYSYPPPPPPPSYRSFHSEPRRSLQPRRSSPESYHSAQYNRNYHRDAPYWDSPRRDNYFDPAAFRDASLEVSPYASHAFASSARSDEHYPGTTPPQVGANNPMPLQNVDAPFKTEDCSGVLNPDEGFDSPPYHNESSPNVEEDDRKQPSVPNNIYLNDQYTPSPPDISTFYESPMSTAAAAAATSPNQTNLAETAPQMPSFNRAETNQSDVANSSSNSSSLGASTSSCSDFGWNKHYQALVRYKQRKGTCDVPQKHTEGHLNLGVWVNKQRMERRKLDKHQKSSMSPQRRQKLEEIGFNWGKEKGQASWDEKYEELIEFKNMFGHCIVKTKDPDYKTLGRWVTSQR</sequence>
<feature type="domain" description="Helicase-associated" evidence="2">
    <location>
        <begin position="372"/>
        <end position="412"/>
    </location>
</feature>
<dbReference type="Proteomes" id="UP001530400">
    <property type="component" value="Unassembled WGS sequence"/>
</dbReference>
<feature type="region of interest" description="Disordered" evidence="1">
    <location>
        <begin position="1"/>
        <end position="46"/>
    </location>
</feature>
<reference evidence="3 4" key="1">
    <citation type="submission" date="2024-10" db="EMBL/GenBank/DDBJ databases">
        <title>Updated reference genomes for cyclostephanoid diatoms.</title>
        <authorList>
            <person name="Roberts W.R."/>
            <person name="Alverson A.J."/>
        </authorList>
    </citation>
    <scope>NUCLEOTIDE SEQUENCE [LARGE SCALE GENOMIC DNA]</scope>
    <source>
        <strain evidence="3 4">AJA010-31</strain>
    </source>
</reference>
<evidence type="ECO:0000259" key="2">
    <source>
        <dbReference type="Pfam" id="PF03457"/>
    </source>
</evidence>
<dbReference type="Pfam" id="PF03457">
    <property type="entry name" value="HA"/>
    <property type="match status" value="2"/>
</dbReference>
<organism evidence="3 4">
    <name type="scientific">Cyclotella atomus</name>
    <dbReference type="NCBI Taxonomy" id="382360"/>
    <lineage>
        <taxon>Eukaryota</taxon>
        <taxon>Sar</taxon>
        <taxon>Stramenopiles</taxon>
        <taxon>Ochrophyta</taxon>
        <taxon>Bacillariophyta</taxon>
        <taxon>Coscinodiscophyceae</taxon>
        <taxon>Thalassiosirophycidae</taxon>
        <taxon>Stephanodiscales</taxon>
        <taxon>Stephanodiscaceae</taxon>
        <taxon>Cyclotella</taxon>
    </lineage>
</organism>
<comment type="caution">
    <text evidence="3">The sequence shown here is derived from an EMBL/GenBank/DDBJ whole genome shotgun (WGS) entry which is preliminary data.</text>
</comment>
<dbReference type="PANTHER" id="PTHR33418:SF1">
    <property type="entry name" value="HELICASE-ASSOCIATED DOMAIN-CONTAINING PROTEIN"/>
    <property type="match status" value="1"/>
</dbReference>
<feature type="region of interest" description="Disordered" evidence="1">
    <location>
        <begin position="271"/>
        <end position="291"/>
    </location>
</feature>
<dbReference type="EMBL" id="JALLPJ020001343">
    <property type="protein sequence ID" value="KAL3768610.1"/>
    <property type="molecule type" value="Genomic_DNA"/>
</dbReference>
<gene>
    <name evidence="3" type="ORF">ACHAWO_009629</name>
</gene>
<name>A0ABD3MXJ8_9STRA</name>
<feature type="domain" description="Helicase-associated" evidence="2">
    <location>
        <begin position="298"/>
        <end position="364"/>
    </location>
</feature>
<feature type="compositionally biased region" description="Basic and acidic residues" evidence="1">
    <location>
        <begin position="1"/>
        <end position="11"/>
    </location>
</feature>
<feature type="compositionally biased region" description="Pro residues" evidence="1">
    <location>
        <begin position="69"/>
        <end position="78"/>
    </location>
</feature>